<name>A0A1S3UJT6_VIGRR</name>
<dbReference type="Proteomes" id="UP000087766">
    <property type="component" value="Chromosome 7"/>
</dbReference>
<reference evidence="3" key="2">
    <citation type="submission" date="2025-08" db="UniProtKB">
        <authorList>
            <consortium name="RefSeq"/>
        </authorList>
    </citation>
    <scope>IDENTIFICATION</scope>
    <source>
        <tissue evidence="3">Leaf</tissue>
    </source>
</reference>
<organism evidence="2 3">
    <name type="scientific">Vigna radiata var. radiata</name>
    <name type="common">Mung bean</name>
    <name type="synonym">Phaseolus aureus</name>
    <dbReference type="NCBI Taxonomy" id="3916"/>
    <lineage>
        <taxon>Eukaryota</taxon>
        <taxon>Viridiplantae</taxon>
        <taxon>Streptophyta</taxon>
        <taxon>Embryophyta</taxon>
        <taxon>Tracheophyta</taxon>
        <taxon>Spermatophyta</taxon>
        <taxon>Magnoliopsida</taxon>
        <taxon>eudicotyledons</taxon>
        <taxon>Gunneridae</taxon>
        <taxon>Pentapetalae</taxon>
        <taxon>rosids</taxon>
        <taxon>fabids</taxon>
        <taxon>Fabales</taxon>
        <taxon>Fabaceae</taxon>
        <taxon>Papilionoideae</taxon>
        <taxon>50 kb inversion clade</taxon>
        <taxon>NPAAA clade</taxon>
        <taxon>indigoferoid/millettioid clade</taxon>
        <taxon>Phaseoleae</taxon>
        <taxon>Vigna</taxon>
    </lineage>
</organism>
<protein>
    <submittedName>
        <fullName evidence="3">Uncharacterized protein LOC106766042</fullName>
    </submittedName>
</protein>
<proteinExistence type="predicted"/>
<feature type="region of interest" description="Disordered" evidence="1">
    <location>
        <begin position="1"/>
        <end position="33"/>
    </location>
</feature>
<feature type="region of interest" description="Disordered" evidence="1">
    <location>
        <begin position="112"/>
        <end position="196"/>
    </location>
</feature>
<gene>
    <name evidence="3" type="primary">LOC106766042</name>
</gene>
<reference evidence="2" key="1">
    <citation type="journal article" date="2014" name="Nat. Commun.">
        <title>Genome sequence of mungbean and insights into evolution within Vigna species.</title>
        <authorList>
            <person name="Kang Y.J."/>
            <person name="Kim S.K."/>
            <person name="Kim M.Y."/>
            <person name="Lestari P."/>
            <person name="Kim K.H."/>
            <person name="Ha B.K."/>
            <person name="Jun T.H."/>
            <person name="Hwang W.J."/>
            <person name="Lee T."/>
            <person name="Lee J."/>
            <person name="Shim S."/>
            <person name="Yoon M.Y."/>
            <person name="Jang Y.E."/>
            <person name="Han K.S."/>
            <person name="Taeprayoon P."/>
            <person name="Yoon N."/>
            <person name="Somta P."/>
            <person name="Tanya P."/>
            <person name="Kim K.S."/>
            <person name="Gwag J.G."/>
            <person name="Moon J.K."/>
            <person name="Lee Y.H."/>
            <person name="Park B.S."/>
            <person name="Bombarely A."/>
            <person name="Doyle J.J."/>
            <person name="Jackson S.A."/>
            <person name="Schafleitner R."/>
            <person name="Srinives P."/>
            <person name="Varshney R.K."/>
            <person name="Lee S.H."/>
        </authorList>
    </citation>
    <scope>NUCLEOTIDE SEQUENCE [LARGE SCALE GENOMIC DNA]</scope>
    <source>
        <strain evidence="2">cv. VC1973A</strain>
    </source>
</reference>
<evidence type="ECO:0000313" key="2">
    <source>
        <dbReference type="Proteomes" id="UP000087766"/>
    </source>
</evidence>
<dbReference type="GeneID" id="106766042"/>
<accession>A0A1S3UJT6</accession>
<evidence type="ECO:0000313" key="3">
    <source>
        <dbReference type="RefSeq" id="XP_014506291.1"/>
    </source>
</evidence>
<keyword evidence="2" id="KW-1185">Reference proteome</keyword>
<feature type="compositionally biased region" description="Basic and acidic residues" evidence="1">
    <location>
        <begin position="139"/>
        <end position="174"/>
    </location>
</feature>
<dbReference type="AlphaFoldDB" id="A0A1S3UJT6"/>
<evidence type="ECO:0000256" key="1">
    <source>
        <dbReference type="SAM" id="MobiDB-lite"/>
    </source>
</evidence>
<sequence>MQEARADKPEGKRIEGQGSRQSRQKGREGLRGSRFQQYTSLNTLRARILQEALSAHIMQTPLRRPTPPGTDLTKHCLYHQNSGHDTKECVTLRDKIEELVRAGRLQRYVKMSGIDQYHDRQPIPRPQIPPRQNVRPRSPHREGRDVNVRNHRPSREDGRRERRSISRSRDEDRRRPLRGIINTISGGFAGGGSTSSARKRSIRALRSIHAVDVPKRTMPPITLTNEDFHAPNPDQDDPMVITVEIAQYGVSKVLVDQGSSSTSFIGKRFPKWISRKTS</sequence>
<dbReference type="RefSeq" id="XP_014506291.1">
    <property type="nucleotide sequence ID" value="XM_014650805.1"/>
</dbReference>
<dbReference type="KEGG" id="vra:106766042"/>
<dbReference type="OrthoDB" id="1740536at2759"/>
<feature type="compositionally biased region" description="Basic and acidic residues" evidence="1">
    <location>
        <begin position="1"/>
        <end position="15"/>
    </location>
</feature>